<dbReference type="KEGG" id="uru:DSM104443_03041"/>
<keyword evidence="3" id="KW-1185">Reference proteome</keyword>
<name>A0A6M4GYI5_9PROT</name>
<accession>A0A6M4GYI5</accession>
<evidence type="ECO:0000313" key="3">
    <source>
        <dbReference type="Proteomes" id="UP000501534"/>
    </source>
</evidence>
<dbReference type="InterPro" id="IPR012347">
    <property type="entry name" value="Ferritin-like"/>
</dbReference>
<organism evidence="2 3">
    <name type="scientific">Usitatibacter rugosus</name>
    <dbReference type="NCBI Taxonomy" id="2732067"/>
    <lineage>
        <taxon>Bacteria</taxon>
        <taxon>Pseudomonadati</taxon>
        <taxon>Pseudomonadota</taxon>
        <taxon>Betaproteobacteria</taxon>
        <taxon>Nitrosomonadales</taxon>
        <taxon>Usitatibacteraceae</taxon>
        <taxon>Usitatibacter</taxon>
    </lineage>
</organism>
<evidence type="ECO:0000313" key="2">
    <source>
        <dbReference type="EMBL" id="QJR11958.1"/>
    </source>
</evidence>
<dbReference type="AlphaFoldDB" id="A0A6M4GYI5"/>
<dbReference type="CDD" id="cd00657">
    <property type="entry name" value="Ferritin_like"/>
    <property type="match status" value="1"/>
</dbReference>
<dbReference type="EMBL" id="CP053069">
    <property type="protein sequence ID" value="QJR11958.1"/>
    <property type="molecule type" value="Genomic_DNA"/>
</dbReference>
<dbReference type="Pfam" id="PF00210">
    <property type="entry name" value="Ferritin"/>
    <property type="match status" value="1"/>
</dbReference>
<dbReference type="RefSeq" id="WP_171093735.1">
    <property type="nucleotide sequence ID" value="NZ_CP053069.1"/>
</dbReference>
<dbReference type="SUPFAM" id="SSF47240">
    <property type="entry name" value="Ferritin-like"/>
    <property type="match status" value="1"/>
</dbReference>
<dbReference type="Gene3D" id="1.20.1260.10">
    <property type="match status" value="1"/>
</dbReference>
<gene>
    <name evidence="2" type="ORF">DSM104443_03041</name>
</gene>
<feature type="domain" description="Ferritin/DPS" evidence="1">
    <location>
        <begin position="57"/>
        <end position="164"/>
    </location>
</feature>
<dbReference type="Proteomes" id="UP000501534">
    <property type="component" value="Chromosome"/>
</dbReference>
<sequence>MRAYSLAAAALEGTVGHDGTELTARLGEALATKLVGMLRCRRHYFSAKRGGSLHAVDMFFAHSNLDQSHADAIGDRMVQLGAQPDFSPASIGASSHIPFVPRYGEVADMASDDLEAAIRTEAILNDLVHYVGADDEATKRLLNSILAADRIRGKQLTTLIKSLRKT</sequence>
<dbReference type="GO" id="GO:0008199">
    <property type="term" value="F:ferric iron binding"/>
    <property type="evidence" value="ECO:0007669"/>
    <property type="project" value="InterPro"/>
</dbReference>
<evidence type="ECO:0000259" key="1">
    <source>
        <dbReference type="Pfam" id="PF00210"/>
    </source>
</evidence>
<reference evidence="2 3" key="1">
    <citation type="submission" date="2020-04" db="EMBL/GenBank/DDBJ databases">
        <title>Usitatibacter rugosus gen. nov., sp. nov. and Usitatibacter palustris sp. nov., novel members of Usitatibacteraceae fam. nov. within the order Nitrosomonadales isolated from soil.</title>
        <authorList>
            <person name="Huber K.J."/>
            <person name="Neumann-Schaal M."/>
            <person name="Geppert A."/>
            <person name="Luckner M."/>
            <person name="Wanner G."/>
            <person name="Overmann J."/>
        </authorList>
    </citation>
    <scope>NUCLEOTIDE SEQUENCE [LARGE SCALE GENOMIC DNA]</scope>
    <source>
        <strain evidence="2 3">0125_3</strain>
    </source>
</reference>
<protein>
    <recommendedName>
        <fullName evidence="1">Ferritin/DPS domain-containing protein</fullName>
    </recommendedName>
</protein>
<dbReference type="InterPro" id="IPR008331">
    <property type="entry name" value="Ferritin_DPS_dom"/>
</dbReference>
<dbReference type="InterPro" id="IPR009078">
    <property type="entry name" value="Ferritin-like_SF"/>
</dbReference>
<proteinExistence type="predicted"/>